<sequence length="566" mass="61068">MGNVGRRQLMGWLAAGAVAPWLAGCASSAASRPSSPGADLSLFYFADTLDAREPGWPVVPRVRLGPARRIGAAPWMTGTDALAASGTRDSRVAPLLDAGQVNSQRYGGYAVLAARLDELRQANGRERSLTLENGQCWNGSGLTYLTQGQAGLAGSQMLGSEARVSSDERVLWPDHCAALYRQFSGPVLGATLDPEGHEKLGTTAYRIIQKQGLNIALVGATDPYANDQPATLAEWFARLDRSVQKARQEADLVIVMADVGTGAGLWLAERLENADLLLCARGQDLWPALIPVARRDGTKLPVCLPGTRGVGFFEIRCQGRDSGWQFTAQFHPALASAVSRPGAMQPYVNELGQARVAHANWLDQRLAQAPGPLWRRDVFGGSWDALIGAALNEGKQTPSLLPGLRYDVPLQRGEWITREHLLALSGGYDAAVLDLQTSRQGLHDLLEEAADQRFSEPLILDNSQDMPRLLNAQWSCRYGAPSGQRISAVDVGGQPESFACRTFTPKGVSGNGEPLWQWIERYLRAQPVQWSVASLPRPQVNFIEGHPGWHPLASGDAASIKGAPQA</sequence>
<dbReference type="EMBL" id="BMPO01000009">
    <property type="protein sequence ID" value="GGK07224.1"/>
    <property type="molecule type" value="Genomic_DNA"/>
</dbReference>
<dbReference type="GO" id="GO:0016787">
    <property type="term" value="F:hydrolase activity"/>
    <property type="evidence" value="ECO:0007669"/>
    <property type="project" value="InterPro"/>
</dbReference>
<dbReference type="Proteomes" id="UP000635983">
    <property type="component" value="Unassembled WGS sequence"/>
</dbReference>
<dbReference type="Gene3D" id="3.60.21.10">
    <property type="match status" value="1"/>
</dbReference>
<dbReference type="PROSITE" id="PS51257">
    <property type="entry name" value="PROKAR_LIPOPROTEIN"/>
    <property type="match status" value="1"/>
</dbReference>
<comment type="caution">
    <text evidence="2">The sequence shown here is derived from an EMBL/GenBank/DDBJ whole genome shotgun (WGS) entry which is preliminary data.</text>
</comment>
<dbReference type="GO" id="GO:0009166">
    <property type="term" value="P:nucleotide catabolic process"/>
    <property type="evidence" value="ECO:0007669"/>
    <property type="project" value="InterPro"/>
</dbReference>
<proteinExistence type="predicted"/>
<keyword evidence="3" id="KW-1185">Reference proteome</keyword>
<feature type="chain" id="PRO_5037655617" description="Lipoprotein UxpA" evidence="1">
    <location>
        <begin position="24"/>
        <end position="566"/>
    </location>
</feature>
<evidence type="ECO:0000313" key="2">
    <source>
        <dbReference type="EMBL" id="GGK07224.1"/>
    </source>
</evidence>
<dbReference type="InterPro" id="IPR029052">
    <property type="entry name" value="Metallo-depent_PP-like"/>
</dbReference>
<dbReference type="Gene3D" id="3.90.780.10">
    <property type="entry name" value="5'-Nucleotidase, C-terminal domain"/>
    <property type="match status" value="1"/>
</dbReference>
<dbReference type="InterPro" id="IPR006311">
    <property type="entry name" value="TAT_signal"/>
</dbReference>
<organism evidence="2 3">
    <name type="scientific">Pseudomonas matsuisoli</name>
    <dbReference type="NCBI Taxonomy" id="1515666"/>
    <lineage>
        <taxon>Bacteria</taxon>
        <taxon>Pseudomonadati</taxon>
        <taxon>Pseudomonadota</taxon>
        <taxon>Gammaproteobacteria</taxon>
        <taxon>Pseudomonadales</taxon>
        <taxon>Pseudomonadaceae</taxon>
        <taxon>Pseudomonas</taxon>
    </lineage>
</organism>
<dbReference type="PROSITE" id="PS51318">
    <property type="entry name" value="TAT"/>
    <property type="match status" value="1"/>
</dbReference>
<dbReference type="PANTHER" id="PTHR11575">
    <property type="entry name" value="5'-NUCLEOTIDASE-RELATED"/>
    <property type="match status" value="1"/>
</dbReference>
<reference evidence="2" key="2">
    <citation type="submission" date="2020-09" db="EMBL/GenBank/DDBJ databases">
        <authorList>
            <person name="Sun Q."/>
            <person name="Ohkuma M."/>
        </authorList>
    </citation>
    <scope>NUCLEOTIDE SEQUENCE</scope>
    <source>
        <strain evidence="2">JCM 30078</strain>
    </source>
</reference>
<evidence type="ECO:0000313" key="3">
    <source>
        <dbReference type="Proteomes" id="UP000635983"/>
    </source>
</evidence>
<dbReference type="InterPro" id="IPR036907">
    <property type="entry name" value="5'-Nucleotdase_C_sf"/>
</dbReference>
<accession>A0A917Q1L0</accession>
<evidence type="ECO:0008006" key="4">
    <source>
        <dbReference type="Google" id="ProtNLM"/>
    </source>
</evidence>
<name>A0A917Q1L0_9PSED</name>
<gene>
    <name evidence="2" type="ORF">GCM10009304_36840</name>
</gene>
<evidence type="ECO:0000256" key="1">
    <source>
        <dbReference type="SAM" id="SignalP"/>
    </source>
</evidence>
<dbReference type="PANTHER" id="PTHR11575:SF24">
    <property type="entry name" value="5'-NUCLEOTIDASE"/>
    <property type="match status" value="1"/>
</dbReference>
<reference evidence="2" key="1">
    <citation type="journal article" date="2014" name="Int. J. Syst. Evol. Microbiol.">
        <title>Complete genome sequence of Corynebacterium casei LMG S-19264T (=DSM 44701T), isolated from a smear-ripened cheese.</title>
        <authorList>
            <consortium name="US DOE Joint Genome Institute (JGI-PGF)"/>
            <person name="Walter F."/>
            <person name="Albersmeier A."/>
            <person name="Kalinowski J."/>
            <person name="Ruckert C."/>
        </authorList>
    </citation>
    <scope>NUCLEOTIDE SEQUENCE</scope>
    <source>
        <strain evidence="2">JCM 30078</strain>
    </source>
</reference>
<keyword evidence="1" id="KW-0732">Signal</keyword>
<dbReference type="InterPro" id="IPR006179">
    <property type="entry name" value="5_nucleotidase/apyrase"/>
</dbReference>
<dbReference type="AlphaFoldDB" id="A0A917Q1L0"/>
<dbReference type="RefSeq" id="WP_188985345.1">
    <property type="nucleotide sequence ID" value="NZ_BMPO01000009.1"/>
</dbReference>
<protein>
    <recommendedName>
        <fullName evidence="4">Lipoprotein UxpA</fullName>
    </recommendedName>
</protein>
<feature type="signal peptide" evidence="1">
    <location>
        <begin position="1"/>
        <end position="23"/>
    </location>
</feature>
<dbReference type="SUPFAM" id="SSF56300">
    <property type="entry name" value="Metallo-dependent phosphatases"/>
    <property type="match status" value="1"/>
</dbReference>